<proteinExistence type="predicted"/>
<dbReference type="EMBL" id="QFPW01000014">
    <property type="protein sequence ID" value="PZQ47922.1"/>
    <property type="molecule type" value="Genomic_DNA"/>
</dbReference>
<name>A0A2W5N393_RHOSU</name>
<keyword evidence="1" id="KW-0175">Coiled coil</keyword>
<organism evidence="3 4">
    <name type="scientific">Rhodovulum sulfidophilum</name>
    <name type="common">Rhodobacter sulfidophilus</name>
    <dbReference type="NCBI Taxonomy" id="35806"/>
    <lineage>
        <taxon>Bacteria</taxon>
        <taxon>Pseudomonadati</taxon>
        <taxon>Pseudomonadota</taxon>
        <taxon>Alphaproteobacteria</taxon>
        <taxon>Rhodobacterales</taxon>
        <taxon>Paracoccaceae</taxon>
        <taxon>Rhodovulum</taxon>
    </lineage>
</organism>
<gene>
    <name evidence="3" type="ORF">DI556_15605</name>
</gene>
<sequence>MFDPKTFAFDPEKISEFFKQNDFTKQFASFKVPGIDAEALMSAQKKNMDALVEANKAAAAGYQDLFKKQVSIFEETMAEAQKHLKAFDTTKLDADSAKAQAELAKAAFEKALANMQALAESAQKANASAYEIVSSRIQESLVELRDMAAKVTKKG</sequence>
<feature type="coiled-coil region" evidence="1">
    <location>
        <begin position="94"/>
        <end position="125"/>
    </location>
</feature>
<accession>A0A2W5N393</accession>
<evidence type="ECO:0000313" key="3">
    <source>
        <dbReference type="EMBL" id="PZQ47922.1"/>
    </source>
</evidence>
<comment type="caution">
    <text evidence="3">The sequence shown here is derived from an EMBL/GenBank/DDBJ whole genome shotgun (WGS) entry which is preliminary data.</text>
</comment>
<protein>
    <submittedName>
        <fullName evidence="3">Phasin</fullName>
    </submittedName>
</protein>
<dbReference type="Pfam" id="PF09361">
    <property type="entry name" value="Phasin_2"/>
    <property type="match status" value="1"/>
</dbReference>
<dbReference type="NCBIfam" id="TIGR01841">
    <property type="entry name" value="phasin"/>
    <property type="match status" value="1"/>
</dbReference>
<dbReference type="AlphaFoldDB" id="A0A2W5N393"/>
<dbReference type="Proteomes" id="UP000249185">
    <property type="component" value="Unassembled WGS sequence"/>
</dbReference>
<evidence type="ECO:0000313" key="4">
    <source>
        <dbReference type="Proteomes" id="UP000249185"/>
    </source>
</evidence>
<dbReference type="InterPro" id="IPR010127">
    <property type="entry name" value="Phasin_subfam-1"/>
</dbReference>
<reference evidence="3 4" key="1">
    <citation type="submission" date="2017-08" db="EMBL/GenBank/DDBJ databases">
        <title>Infants hospitalized years apart are colonized by the same room-sourced microbial strains.</title>
        <authorList>
            <person name="Brooks B."/>
            <person name="Olm M.R."/>
            <person name="Firek B.A."/>
            <person name="Baker R."/>
            <person name="Thomas B.C."/>
            <person name="Morowitz M.J."/>
            <person name="Banfield J.F."/>
        </authorList>
    </citation>
    <scope>NUCLEOTIDE SEQUENCE [LARGE SCALE GENOMIC DNA]</scope>
    <source>
        <strain evidence="3">S2_005_002_R2_34</strain>
    </source>
</reference>
<feature type="domain" description="Phasin" evidence="2">
    <location>
        <begin position="38"/>
        <end position="136"/>
    </location>
</feature>
<evidence type="ECO:0000256" key="1">
    <source>
        <dbReference type="SAM" id="Coils"/>
    </source>
</evidence>
<dbReference type="InterPro" id="IPR018968">
    <property type="entry name" value="Phasin"/>
</dbReference>
<evidence type="ECO:0000259" key="2">
    <source>
        <dbReference type="Pfam" id="PF09361"/>
    </source>
</evidence>